<gene>
    <name evidence="5" type="ORF">UU67_C0003G0034</name>
</gene>
<evidence type="ECO:0000259" key="4">
    <source>
        <dbReference type="PROSITE" id="PS50830"/>
    </source>
</evidence>
<organism evidence="5 6">
    <name type="scientific">Candidatus Daviesbacteria bacterium GW2011_GWB1_41_5</name>
    <dbReference type="NCBI Taxonomy" id="1618429"/>
    <lineage>
        <taxon>Bacteria</taxon>
        <taxon>Candidatus Daviesiibacteriota</taxon>
    </lineage>
</organism>
<evidence type="ECO:0000256" key="2">
    <source>
        <dbReference type="ARBA" id="ARBA00022759"/>
    </source>
</evidence>
<keyword evidence="3" id="KW-0378">Hydrolase</keyword>
<dbReference type="PANTHER" id="PTHR12302:SF3">
    <property type="entry name" value="SERINE_THREONINE-PROTEIN KINASE 31"/>
    <property type="match status" value="1"/>
</dbReference>
<keyword evidence="2" id="KW-0255">Endonuclease</keyword>
<evidence type="ECO:0000313" key="5">
    <source>
        <dbReference type="EMBL" id="KKS14312.1"/>
    </source>
</evidence>
<name>A0A0G0WQE6_9BACT</name>
<evidence type="ECO:0000256" key="3">
    <source>
        <dbReference type="ARBA" id="ARBA00022801"/>
    </source>
</evidence>
<dbReference type="PANTHER" id="PTHR12302">
    <property type="entry name" value="EBNA2 BINDING PROTEIN P100"/>
    <property type="match status" value="1"/>
</dbReference>
<evidence type="ECO:0000256" key="1">
    <source>
        <dbReference type="ARBA" id="ARBA00022722"/>
    </source>
</evidence>
<dbReference type="SUPFAM" id="SSF50199">
    <property type="entry name" value="Staphylococcal nuclease"/>
    <property type="match status" value="1"/>
</dbReference>
<dbReference type="GO" id="GO:0004519">
    <property type="term" value="F:endonuclease activity"/>
    <property type="evidence" value="ECO:0007669"/>
    <property type="project" value="UniProtKB-KW"/>
</dbReference>
<keyword evidence="1" id="KW-0540">Nuclease</keyword>
<proteinExistence type="predicted"/>
<dbReference type="EMBL" id="LCBN01000003">
    <property type="protein sequence ID" value="KKS14312.1"/>
    <property type="molecule type" value="Genomic_DNA"/>
</dbReference>
<protein>
    <submittedName>
        <fullName evidence="5">Micrococcal nuclease-like protein nuclease</fullName>
    </submittedName>
</protein>
<dbReference type="Pfam" id="PF00565">
    <property type="entry name" value="SNase"/>
    <property type="match status" value="1"/>
</dbReference>
<dbReference type="Gene3D" id="2.40.50.90">
    <property type="match status" value="1"/>
</dbReference>
<accession>A0A0G0WQE6</accession>
<dbReference type="Proteomes" id="UP000034753">
    <property type="component" value="Unassembled WGS sequence"/>
</dbReference>
<dbReference type="PROSITE" id="PS50830">
    <property type="entry name" value="TNASE_3"/>
    <property type="match status" value="1"/>
</dbReference>
<reference evidence="5 6" key="1">
    <citation type="journal article" date="2015" name="Nature">
        <title>rRNA introns, odd ribosomes, and small enigmatic genomes across a large radiation of phyla.</title>
        <authorList>
            <person name="Brown C.T."/>
            <person name="Hug L.A."/>
            <person name="Thomas B.C."/>
            <person name="Sharon I."/>
            <person name="Castelle C.J."/>
            <person name="Singh A."/>
            <person name="Wilkins M.J."/>
            <person name="Williams K.H."/>
            <person name="Banfield J.F."/>
        </authorList>
    </citation>
    <scope>NUCLEOTIDE SEQUENCE [LARGE SCALE GENOMIC DNA]</scope>
</reference>
<evidence type="ECO:0000313" key="6">
    <source>
        <dbReference type="Proteomes" id="UP000034753"/>
    </source>
</evidence>
<dbReference type="SMART" id="SM00318">
    <property type="entry name" value="SNc"/>
    <property type="match status" value="1"/>
</dbReference>
<dbReference type="AlphaFoldDB" id="A0A0G0WQE6"/>
<sequence>MAHLFKSKLTVASFLFFLGALLFFLGAQGNNQKFSAKPLAQVTPSQKALSSDQGISSADTPADSFEEAEVVRVVDGDTIEIAGGKTVRYIGIDTPETVDPRRPVGCFGKEASDKNKELVEGRQVKLVKDVSETDKYGRLLRYVYVGDTFVNDFLVRNGFAKSSSYPPDIKFQEQFREAENEAREGNKGLWAGCNTSVSEQVPTIVQASSPGNCLIKGNISSSGEKIYHMPGQQYYTKTKIDEGAGERWFCSEEEAISSGWRKSKV</sequence>
<comment type="caution">
    <text evidence="5">The sequence shown here is derived from an EMBL/GenBank/DDBJ whole genome shotgun (WGS) entry which is preliminary data.</text>
</comment>
<dbReference type="InterPro" id="IPR035437">
    <property type="entry name" value="SNase_OB-fold_sf"/>
</dbReference>
<dbReference type="InterPro" id="IPR016071">
    <property type="entry name" value="Staphylococal_nuclease_OB-fold"/>
</dbReference>
<feature type="domain" description="TNase-like" evidence="4">
    <location>
        <begin position="64"/>
        <end position="192"/>
    </location>
</feature>
<dbReference type="PATRIC" id="fig|1618429.3.peg.122"/>
<dbReference type="GO" id="GO:0016787">
    <property type="term" value="F:hydrolase activity"/>
    <property type="evidence" value="ECO:0007669"/>
    <property type="project" value="UniProtKB-KW"/>
</dbReference>